<feature type="compositionally biased region" description="Basic and acidic residues" evidence="1">
    <location>
        <begin position="68"/>
        <end position="85"/>
    </location>
</feature>
<feature type="compositionally biased region" description="Basic residues" evidence="1">
    <location>
        <begin position="241"/>
        <end position="252"/>
    </location>
</feature>
<name>A0A1B7P076_9EURO</name>
<evidence type="ECO:0000313" key="4">
    <source>
        <dbReference type="Proteomes" id="UP000091918"/>
    </source>
</evidence>
<sequence length="252" mass="28988">MATLIPISTTSQTTDKGQLEYTPDEGWHSWTPEEQGGILAASILVFLFLFGLTLFVSLRVPKRHKERKLADTERRFHERRQRSDTLPRPQPSQTRYTHVSAARGSCRQRATKRFSSDEGCHFAPDRRRGRRRVSTGRSYVRERREQPGEQRSQSCPSPRYQGPLEGRETLSGENSHWDRRRRPCEGAGICDGSHETLERWIGSDSTYSYTNGDPGPSTRKGKERMSRHQRHQSEGIVRIKGPPRHMRSYSVG</sequence>
<gene>
    <name evidence="3" type="ORF">ACJ72_03250</name>
</gene>
<evidence type="ECO:0000313" key="3">
    <source>
        <dbReference type="EMBL" id="OAX82404.1"/>
    </source>
</evidence>
<proteinExistence type="predicted"/>
<evidence type="ECO:0000256" key="1">
    <source>
        <dbReference type="SAM" id="MobiDB-lite"/>
    </source>
</evidence>
<feature type="compositionally biased region" description="Basic and acidic residues" evidence="1">
    <location>
        <begin position="139"/>
        <end position="148"/>
    </location>
</feature>
<accession>A0A1B7P076</accession>
<dbReference type="EMBL" id="LGUA01000310">
    <property type="protein sequence ID" value="OAX82404.1"/>
    <property type="molecule type" value="Genomic_DNA"/>
</dbReference>
<keyword evidence="2" id="KW-0812">Transmembrane</keyword>
<feature type="region of interest" description="Disordered" evidence="1">
    <location>
        <begin position="66"/>
        <end position="187"/>
    </location>
</feature>
<comment type="caution">
    <text evidence="3">The sequence shown here is derived from an EMBL/GenBank/DDBJ whole genome shotgun (WGS) entry which is preliminary data.</text>
</comment>
<dbReference type="Proteomes" id="UP000091918">
    <property type="component" value="Unassembled WGS sequence"/>
</dbReference>
<dbReference type="AlphaFoldDB" id="A0A1B7P076"/>
<feature type="compositionally biased region" description="Basic residues" evidence="1">
    <location>
        <begin position="219"/>
        <end position="230"/>
    </location>
</feature>
<dbReference type="OrthoDB" id="4188510at2759"/>
<feature type="region of interest" description="Disordered" evidence="1">
    <location>
        <begin position="205"/>
        <end position="252"/>
    </location>
</feature>
<feature type="compositionally biased region" description="Basic and acidic residues" evidence="1">
    <location>
        <begin position="114"/>
        <end position="126"/>
    </location>
</feature>
<keyword evidence="2" id="KW-1133">Transmembrane helix</keyword>
<organism evidence="3 4">
    <name type="scientific">Emergomyces africanus</name>
    <dbReference type="NCBI Taxonomy" id="1955775"/>
    <lineage>
        <taxon>Eukaryota</taxon>
        <taxon>Fungi</taxon>
        <taxon>Dikarya</taxon>
        <taxon>Ascomycota</taxon>
        <taxon>Pezizomycotina</taxon>
        <taxon>Eurotiomycetes</taxon>
        <taxon>Eurotiomycetidae</taxon>
        <taxon>Onygenales</taxon>
        <taxon>Ajellomycetaceae</taxon>
        <taxon>Emergomyces</taxon>
    </lineage>
</organism>
<protein>
    <submittedName>
        <fullName evidence="3">Uncharacterized protein</fullName>
    </submittedName>
</protein>
<keyword evidence="2" id="KW-0472">Membrane</keyword>
<reference evidence="3 4" key="1">
    <citation type="submission" date="2015-07" db="EMBL/GenBank/DDBJ databases">
        <title>Emmonsia species relationships and genome sequence.</title>
        <authorList>
            <person name="Cuomo C.A."/>
            <person name="Schwartz I.S."/>
            <person name="Kenyon C."/>
            <person name="de Hoog G.S."/>
            <person name="Govender N.P."/>
            <person name="Botha A."/>
            <person name="Moreno L."/>
            <person name="de Vries M."/>
            <person name="Munoz J.F."/>
            <person name="Stielow J.B."/>
        </authorList>
    </citation>
    <scope>NUCLEOTIDE SEQUENCE [LARGE SCALE GENOMIC DNA]</scope>
    <source>
        <strain evidence="3 4">CBS 136260</strain>
    </source>
</reference>
<keyword evidence="4" id="KW-1185">Reference proteome</keyword>
<evidence type="ECO:0000256" key="2">
    <source>
        <dbReference type="SAM" id="Phobius"/>
    </source>
</evidence>
<feature type="transmembrane region" description="Helical" evidence="2">
    <location>
        <begin position="37"/>
        <end position="58"/>
    </location>
</feature>